<keyword evidence="1" id="KW-0732">Signal</keyword>
<sequence>MSDRFLRRLPVLAAAALVVLSAAFVLALPARAASLDEAFRGFLDEDIWPAAKQRGVPRAVFDAAFEGVSPDTTLPDLVLPGGKDTVAETNFQAEFKSGADYLSERAVAANVSTAKALAAKYRGLLAQIEKRYGVPAPVVLAIWGRESAYGRAKIPLDAFRVLGTEAFLSRRKAMFREELLAALQIVADGHLKVSEMKSSIAGALGQPQFMPTKFLKYAVDFDGDGRRDIWGSVPDTLASIANFLKAAGWQAGRDWGFEARIPAGVSCRNEGPDRTFRISDLVKLGVERVSGRPFPPKELSGAGHLLFPAGRLGPSFVATPNFYVIKEYNNSDLYALFVGHVADRIGGSGPLEGTWRKTDGLTRGDVFRMQKKLVAEGMDVGAVDGLAGFKTRRSIGEAEARLGLSETCWPSKGLAAKL</sequence>
<dbReference type="Proteomes" id="UP000664288">
    <property type="component" value="Unassembled WGS sequence"/>
</dbReference>
<evidence type="ECO:0000259" key="2">
    <source>
        <dbReference type="Pfam" id="PF13406"/>
    </source>
</evidence>
<dbReference type="Gene3D" id="1.10.530.10">
    <property type="match status" value="1"/>
</dbReference>
<evidence type="ECO:0000256" key="1">
    <source>
        <dbReference type="SAM" id="SignalP"/>
    </source>
</evidence>
<comment type="caution">
    <text evidence="3">The sequence shown here is derived from an EMBL/GenBank/DDBJ whole genome shotgun (WGS) entry which is preliminary data.</text>
</comment>
<feature type="domain" description="Transglycosylase SLT" evidence="2">
    <location>
        <begin position="46"/>
        <end position="343"/>
    </location>
</feature>
<dbReference type="SUPFAM" id="SSF53955">
    <property type="entry name" value="Lysozyme-like"/>
    <property type="match status" value="1"/>
</dbReference>
<dbReference type="InterPro" id="IPR036365">
    <property type="entry name" value="PGBD-like_sf"/>
</dbReference>
<dbReference type="SUPFAM" id="SSF47090">
    <property type="entry name" value="PGBD-like"/>
    <property type="match status" value="1"/>
</dbReference>
<keyword evidence="4" id="KW-1185">Reference proteome</keyword>
<dbReference type="EMBL" id="JAFMPY010000008">
    <property type="protein sequence ID" value="MBO0903955.1"/>
    <property type="molecule type" value="Genomic_DNA"/>
</dbReference>
<protein>
    <submittedName>
        <fullName evidence="3">Lytic murein transglycosylase</fullName>
    </submittedName>
</protein>
<evidence type="ECO:0000313" key="4">
    <source>
        <dbReference type="Proteomes" id="UP000664288"/>
    </source>
</evidence>
<organism evidence="3 4">
    <name type="scientific">Jiella sonneratiae</name>
    <dbReference type="NCBI Taxonomy" id="2816856"/>
    <lineage>
        <taxon>Bacteria</taxon>
        <taxon>Pseudomonadati</taxon>
        <taxon>Pseudomonadota</taxon>
        <taxon>Alphaproteobacteria</taxon>
        <taxon>Hyphomicrobiales</taxon>
        <taxon>Aurantimonadaceae</taxon>
        <taxon>Jiella</taxon>
    </lineage>
</organism>
<dbReference type="PANTHER" id="PTHR30163:SF8">
    <property type="entry name" value="LYTIC MUREIN TRANSGLYCOSYLASE"/>
    <property type="match status" value="1"/>
</dbReference>
<dbReference type="RefSeq" id="WP_207350594.1">
    <property type="nucleotide sequence ID" value="NZ_JAFMPY010000008.1"/>
</dbReference>
<feature type="signal peptide" evidence="1">
    <location>
        <begin position="1"/>
        <end position="32"/>
    </location>
</feature>
<evidence type="ECO:0000313" key="3">
    <source>
        <dbReference type="EMBL" id="MBO0903955.1"/>
    </source>
</evidence>
<dbReference type="NCBIfam" id="TIGR02283">
    <property type="entry name" value="MltB_2"/>
    <property type="match status" value="1"/>
</dbReference>
<accession>A0ABS3J4A5</accession>
<feature type="chain" id="PRO_5046505438" evidence="1">
    <location>
        <begin position="33"/>
        <end position="418"/>
    </location>
</feature>
<dbReference type="InterPro" id="IPR043426">
    <property type="entry name" value="MltB-like"/>
</dbReference>
<dbReference type="PANTHER" id="PTHR30163">
    <property type="entry name" value="MEMBRANE-BOUND LYTIC MUREIN TRANSGLYCOSYLASE B"/>
    <property type="match status" value="1"/>
</dbReference>
<dbReference type="InterPro" id="IPR011970">
    <property type="entry name" value="MltB_2"/>
</dbReference>
<dbReference type="Gene3D" id="1.10.8.350">
    <property type="entry name" value="Bacterial muramidase"/>
    <property type="match status" value="1"/>
</dbReference>
<dbReference type="Pfam" id="PF13406">
    <property type="entry name" value="SLT_2"/>
    <property type="match status" value="1"/>
</dbReference>
<name>A0ABS3J4A5_9HYPH</name>
<proteinExistence type="predicted"/>
<reference evidence="3 4" key="1">
    <citation type="submission" date="2021-03" db="EMBL/GenBank/DDBJ databases">
        <title>Whole genome sequence of Jiella sp. MQZ13P-4.</title>
        <authorList>
            <person name="Tuo L."/>
        </authorList>
    </citation>
    <scope>NUCLEOTIDE SEQUENCE [LARGE SCALE GENOMIC DNA]</scope>
    <source>
        <strain evidence="3 4">MQZ13P-4</strain>
    </source>
</reference>
<dbReference type="InterPro" id="IPR023346">
    <property type="entry name" value="Lysozyme-like_dom_sf"/>
</dbReference>
<dbReference type="InterPro" id="IPR031304">
    <property type="entry name" value="SLT_2"/>
</dbReference>
<dbReference type="CDD" id="cd13399">
    <property type="entry name" value="Slt35-like"/>
    <property type="match status" value="1"/>
</dbReference>
<gene>
    <name evidence="3" type="ORF">J1C47_09900</name>
</gene>